<dbReference type="InterPro" id="IPR051257">
    <property type="entry name" value="Diverse_CBS-Domain"/>
</dbReference>
<dbReference type="PROSITE" id="PS51371">
    <property type="entry name" value="CBS"/>
    <property type="match status" value="4"/>
</dbReference>
<dbReference type="PANTHER" id="PTHR43080:SF2">
    <property type="entry name" value="CBS DOMAIN-CONTAINING PROTEIN"/>
    <property type="match status" value="1"/>
</dbReference>
<dbReference type="InterPro" id="IPR046342">
    <property type="entry name" value="CBS_dom_sf"/>
</dbReference>
<dbReference type="SUPFAM" id="SSF54631">
    <property type="entry name" value="CBS-domain pair"/>
    <property type="match status" value="2"/>
</dbReference>
<feature type="domain" description="CBS" evidence="3">
    <location>
        <begin position="84"/>
        <end position="139"/>
    </location>
</feature>
<dbReference type="InterPro" id="IPR000644">
    <property type="entry name" value="CBS_dom"/>
</dbReference>
<reference evidence="4" key="1">
    <citation type="journal article" date="2020" name="bioRxiv">
        <title>A rank-normalized archaeal taxonomy based on genome phylogeny resolves widespread incomplete and uneven classifications.</title>
        <authorList>
            <person name="Rinke C."/>
            <person name="Chuvochina M."/>
            <person name="Mussig A.J."/>
            <person name="Chaumeil P.-A."/>
            <person name="Waite D.W."/>
            <person name="Whitman W.B."/>
            <person name="Parks D.H."/>
            <person name="Hugenholtz P."/>
        </authorList>
    </citation>
    <scope>NUCLEOTIDE SEQUENCE</scope>
    <source>
        <strain evidence="4">UBA8853</strain>
    </source>
</reference>
<feature type="domain" description="CBS" evidence="3">
    <location>
        <begin position="216"/>
        <end position="272"/>
    </location>
</feature>
<dbReference type="Pfam" id="PF00571">
    <property type="entry name" value="CBS"/>
    <property type="match status" value="4"/>
</dbReference>
<dbReference type="Proteomes" id="UP000619545">
    <property type="component" value="Unassembled WGS sequence"/>
</dbReference>
<dbReference type="PANTHER" id="PTHR43080">
    <property type="entry name" value="CBS DOMAIN-CONTAINING PROTEIN CBSX3, MITOCHONDRIAL"/>
    <property type="match status" value="1"/>
</dbReference>
<evidence type="ECO:0000313" key="4">
    <source>
        <dbReference type="EMBL" id="HII69724.1"/>
    </source>
</evidence>
<dbReference type="EMBL" id="DUJS01000001">
    <property type="protein sequence ID" value="HII69724.1"/>
    <property type="molecule type" value="Genomic_DNA"/>
</dbReference>
<evidence type="ECO:0000259" key="3">
    <source>
        <dbReference type="PROSITE" id="PS51371"/>
    </source>
</evidence>
<feature type="domain" description="CBS" evidence="3">
    <location>
        <begin position="143"/>
        <end position="199"/>
    </location>
</feature>
<dbReference type="OMA" id="KDIMVQP"/>
<keyword evidence="1 2" id="KW-0129">CBS domain</keyword>
<gene>
    <name evidence="4" type="ORF">HA336_00640</name>
</gene>
<name>A0A832WNJ2_9EURY</name>
<evidence type="ECO:0000256" key="2">
    <source>
        <dbReference type="PROSITE-ProRule" id="PRU00703"/>
    </source>
</evidence>
<protein>
    <submittedName>
        <fullName evidence="4">CBS domain-containing protein</fullName>
    </submittedName>
</protein>
<dbReference type="SMART" id="SM00116">
    <property type="entry name" value="CBS"/>
    <property type="match status" value="4"/>
</dbReference>
<dbReference type="Gene3D" id="3.10.580.10">
    <property type="entry name" value="CBS-domain"/>
    <property type="match status" value="2"/>
</dbReference>
<dbReference type="CDD" id="cd04584">
    <property type="entry name" value="CBS_pair_AcuB_like"/>
    <property type="match status" value="1"/>
</dbReference>
<dbReference type="AlphaFoldDB" id="A0A832WNJ2"/>
<evidence type="ECO:0000256" key="1">
    <source>
        <dbReference type="ARBA" id="ARBA00023122"/>
    </source>
</evidence>
<dbReference type="RefSeq" id="WP_011019458.1">
    <property type="nucleotide sequence ID" value="NZ_DUJS01000001.1"/>
</dbReference>
<dbReference type="GeneID" id="1477191"/>
<organism evidence="4 5">
    <name type="scientific">Methanopyrus kandleri</name>
    <dbReference type="NCBI Taxonomy" id="2320"/>
    <lineage>
        <taxon>Archaea</taxon>
        <taxon>Methanobacteriati</taxon>
        <taxon>Methanobacteriota</taxon>
        <taxon>Methanomada group</taxon>
        <taxon>Methanopyri</taxon>
        <taxon>Methanopyrales</taxon>
        <taxon>Methanopyraceae</taxon>
        <taxon>Methanopyrus</taxon>
    </lineage>
</organism>
<comment type="caution">
    <text evidence="4">The sequence shown here is derived from an EMBL/GenBank/DDBJ whole genome shotgun (WGS) entry which is preliminary data.</text>
</comment>
<sequence length="274" mass="30117">MPELPSVEDLMSRNPVTVDADQSLKFALKTMRKRKVNRLPVTERVSEDRKELVGILTVLDAALAVADAMFGDRSPSRIKVSEVMSSPVITISPGATVLDAAQTMLVHGVSGLPVLDGDRLVGMITKTDLLELVRSEDYVALHMVKDPITVSAGTSLLHARRLMFEENAKVLPVVERERLVGLLTDRTLALELARLREKSPKGKFRSALKRARVDDVMRTPISVRTDYGLVDAAELIVRKRVPGVPVVNYQDEVVGVITKTDLLHLLVEELEAAG</sequence>
<evidence type="ECO:0000313" key="5">
    <source>
        <dbReference type="Proteomes" id="UP000619545"/>
    </source>
</evidence>
<proteinExistence type="predicted"/>
<accession>A0A832WNJ2</accession>
<feature type="domain" description="CBS" evidence="3">
    <location>
        <begin position="11"/>
        <end position="73"/>
    </location>
</feature>